<keyword evidence="8" id="KW-1185">Reference proteome</keyword>
<feature type="transmembrane region" description="Helical" evidence="6">
    <location>
        <begin position="214"/>
        <end position="239"/>
    </location>
</feature>
<evidence type="ECO:0000256" key="4">
    <source>
        <dbReference type="ARBA" id="ARBA00022989"/>
    </source>
</evidence>
<keyword evidence="5 6" id="KW-0472">Membrane</keyword>
<feature type="transmembrane region" description="Helical" evidence="6">
    <location>
        <begin position="75"/>
        <end position="96"/>
    </location>
</feature>
<keyword evidence="3 6" id="KW-0812">Transmembrane</keyword>
<feature type="transmembrane region" description="Helical" evidence="6">
    <location>
        <begin position="156"/>
        <end position="175"/>
    </location>
</feature>
<evidence type="ECO:0000256" key="1">
    <source>
        <dbReference type="ARBA" id="ARBA00004141"/>
    </source>
</evidence>
<dbReference type="Pfam" id="PF01594">
    <property type="entry name" value="AI-2E_transport"/>
    <property type="match status" value="1"/>
</dbReference>
<evidence type="ECO:0000256" key="5">
    <source>
        <dbReference type="ARBA" id="ARBA00023136"/>
    </source>
</evidence>
<organism evidence="7 8">
    <name type="scientific">Flavobacterium frigidarium</name>
    <dbReference type="NCBI Taxonomy" id="99286"/>
    <lineage>
        <taxon>Bacteria</taxon>
        <taxon>Pseudomonadati</taxon>
        <taxon>Bacteroidota</taxon>
        <taxon>Flavobacteriia</taxon>
        <taxon>Flavobacteriales</taxon>
        <taxon>Flavobacteriaceae</taxon>
        <taxon>Flavobacterium</taxon>
    </lineage>
</organism>
<comment type="caution">
    <text evidence="7">The sequence shown here is derived from an EMBL/GenBank/DDBJ whole genome shotgun (WGS) entry which is preliminary data.</text>
</comment>
<keyword evidence="4 6" id="KW-1133">Transmembrane helix</keyword>
<sequence length="353" mass="38585">MIEENNSPKTDKQNTDNFQKKVWITVGIVSFTLISLLVLKTTFNVFLLILAGTLIAIFFRGVSSFIERKTGCKENLAVLISILGTLLIVAGLFYLIGAKVQTQIADLVDTLPRTIENVKDRMNNSTVGSEAIDSMSSPDSTKKVQGFAGKFFQSTFGVFGDLYVILFIAIFFTIAPQTYTEGVIQLVPKRGQDKARQIMEKLSKQLRNWLKGKLFSMFVVFILTAIGLAAIGIPLWLVLALLAGLISFIPNFGPIIALIPAVLVALLQSPQTALLVAGLYMLIQFVESNFITTLVQQKLINMPPALIIIAQLLMGALTGGWGLVLATPVTVIVIVLVQELYINERASNSSSQN</sequence>
<dbReference type="PANTHER" id="PTHR21716:SF62">
    <property type="entry name" value="TRANSPORT PROTEIN YDBI-RELATED"/>
    <property type="match status" value="1"/>
</dbReference>
<name>A0ABV4KH14_9FLAO</name>
<gene>
    <name evidence="7" type="ORF">QO192_12070</name>
</gene>
<evidence type="ECO:0000256" key="2">
    <source>
        <dbReference type="ARBA" id="ARBA00009773"/>
    </source>
</evidence>
<dbReference type="RefSeq" id="WP_371570923.1">
    <property type="nucleotide sequence ID" value="NZ_JASMRN010000009.1"/>
</dbReference>
<comment type="subcellular location">
    <subcellularLocation>
        <location evidence="1">Membrane</location>
        <topology evidence="1">Multi-pass membrane protein</topology>
    </subcellularLocation>
</comment>
<protein>
    <submittedName>
        <fullName evidence="7">AI-2E family transporter</fullName>
    </submittedName>
</protein>
<evidence type="ECO:0000313" key="7">
    <source>
        <dbReference type="EMBL" id="MEZ7516016.1"/>
    </source>
</evidence>
<reference evidence="7 8" key="1">
    <citation type="submission" date="2023-05" db="EMBL/GenBank/DDBJ databases">
        <title>Adaptations of aquatic viruses from atmosphere-close ecosystems of the Central Arctic Ocean.</title>
        <authorList>
            <person name="Rahlff J."/>
            <person name="Holmfeldt K."/>
        </authorList>
    </citation>
    <scope>NUCLEOTIDE SEQUENCE [LARGE SCALE GENOMIC DNA]</scope>
    <source>
        <strain evidence="7 8">Arc14</strain>
    </source>
</reference>
<evidence type="ECO:0000256" key="3">
    <source>
        <dbReference type="ARBA" id="ARBA00022692"/>
    </source>
</evidence>
<proteinExistence type="inferred from homology"/>
<dbReference type="EMBL" id="JASMRN010000009">
    <property type="protein sequence ID" value="MEZ7516016.1"/>
    <property type="molecule type" value="Genomic_DNA"/>
</dbReference>
<evidence type="ECO:0000256" key="6">
    <source>
        <dbReference type="SAM" id="Phobius"/>
    </source>
</evidence>
<dbReference type="Proteomes" id="UP001568894">
    <property type="component" value="Unassembled WGS sequence"/>
</dbReference>
<dbReference type="InterPro" id="IPR002549">
    <property type="entry name" value="AI-2E-like"/>
</dbReference>
<accession>A0ABV4KH14</accession>
<comment type="similarity">
    <text evidence="2">Belongs to the autoinducer-2 exporter (AI-2E) (TC 2.A.86) family.</text>
</comment>
<feature type="transmembrane region" description="Helical" evidence="6">
    <location>
        <begin position="45"/>
        <end position="63"/>
    </location>
</feature>
<dbReference type="PANTHER" id="PTHR21716">
    <property type="entry name" value="TRANSMEMBRANE PROTEIN"/>
    <property type="match status" value="1"/>
</dbReference>
<feature type="transmembrane region" description="Helical" evidence="6">
    <location>
        <begin position="274"/>
        <end position="295"/>
    </location>
</feature>
<evidence type="ECO:0000313" key="8">
    <source>
        <dbReference type="Proteomes" id="UP001568894"/>
    </source>
</evidence>
<feature type="transmembrane region" description="Helical" evidence="6">
    <location>
        <begin position="307"/>
        <end position="337"/>
    </location>
</feature>
<feature type="transmembrane region" description="Helical" evidence="6">
    <location>
        <begin position="21"/>
        <end position="39"/>
    </location>
</feature>
<feature type="transmembrane region" description="Helical" evidence="6">
    <location>
        <begin position="245"/>
        <end position="267"/>
    </location>
</feature>